<proteinExistence type="predicted"/>
<feature type="domain" description="Pyridoxamine 5'-phosphate oxidase N-terminal" evidence="1">
    <location>
        <begin position="12"/>
        <end position="143"/>
    </location>
</feature>
<organism evidence="2 3">
    <name type="scientific">Microtetraspora fusca</name>
    <dbReference type="NCBI Taxonomy" id="1997"/>
    <lineage>
        <taxon>Bacteria</taxon>
        <taxon>Bacillati</taxon>
        <taxon>Actinomycetota</taxon>
        <taxon>Actinomycetes</taxon>
        <taxon>Streptosporangiales</taxon>
        <taxon>Streptosporangiaceae</taxon>
        <taxon>Microtetraspora</taxon>
    </lineage>
</organism>
<protein>
    <submittedName>
        <fullName evidence="2">Pyridoxamine 5'-phosphate oxidase family protein</fullName>
    </submittedName>
</protein>
<accession>A0ABW6V0U6</accession>
<dbReference type="Gene3D" id="2.30.110.10">
    <property type="entry name" value="Electron Transport, Fmn-binding Protein, Chain A"/>
    <property type="match status" value="1"/>
</dbReference>
<sequence length="173" mass="19747">MRRTVTSFAEIEAEFNAFIGATVYATMVTVDARNRPRTRVLIPVWETVDGRPLGWLATYRTPVKAAHLAGNPHTSFSYWRPGNNSVAVDAVAEWADDRDVRRHVWDLYRATSPRGAGYDLGDFWRSPADPKLHILRLVPFRVQVIRGMDLRSRIWTQDPVSGGRLTREGESRR</sequence>
<dbReference type="EMBL" id="JBIAXI010000004">
    <property type="protein sequence ID" value="MFF4772916.1"/>
    <property type="molecule type" value="Genomic_DNA"/>
</dbReference>
<evidence type="ECO:0000313" key="3">
    <source>
        <dbReference type="Proteomes" id="UP001602119"/>
    </source>
</evidence>
<dbReference type="Pfam" id="PF01243">
    <property type="entry name" value="PNPOx_N"/>
    <property type="match status" value="1"/>
</dbReference>
<keyword evidence="3" id="KW-1185">Reference proteome</keyword>
<comment type="caution">
    <text evidence="2">The sequence shown here is derived from an EMBL/GenBank/DDBJ whole genome shotgun (WGS) entry which is preliminary data.</text>
</comment>
<dbReference type="SUPFAM" id="SSF50475">
    <property type="entry name" value="FMN-binding split barrel"/>
    <property type="match status" value="1"/>
</dbReference>
<reference evidence="2 3" key="1">
    <citation type="submission" date="2024-10" db="EMBL/GenBank/DDBJ databases">
        <title>The Natural Products Discovery Center: Release of the First 8490 Sequenced Strains for Exploring Actinobacteria Biosynthetic Diversity.</title>
        <authorList>
            <person name="Kalkreuter E."/>
            <person name="Kautsar S.A."/>
            <person name="Yang D."/>
            <person name="Bader C.D."/>
            <person name="Teijaro C.N."/>
            <person name="Fluegel L."/>
            <person name="Davis C.M."/>
            <person name="Simpson J.R."/>
            <person name="Lauterbach L."/>
            <person name="Steele A.D."/>
            <person name="Gui C."/>
            <person name="Meng S."/>
            <person name="Li G."/>
            <person name="Viehrig K."/>
            <person name="Ye F."/>
            <person name="Su P."/>
            <person name="Kiefer A.F."/>
            <person name="Nichols A."/>
            <person name="Cepeda A.J."/>
            <person name="Yan W."/>
            <person name="Fan B."/>
            <person name="Jiang Y."/>
            <person name="Adhikari A."/>
            <person name="Zheng C.-J."/>
            <person name="Schuster L."/>
            <person name="Cowan T.M."/>
            <person name="Smanski M.J."/>
            <person name="Chevrette M.G."/>
            <person name="De Carvalho L.P.S."/>
            <person name="Shen B."/>
        </authorList>
    </citation>
    <scope>NUCLEOTIDE SEQUENCE [LARGE SCALE GENOMIC DNA]</scope>
    <source>
        <strain evidence="2 3">NPDC001281</strain>
    </source>
</reference>
<dbReference type="Proteomes" id="UP001602119">
    <property type="component" value="Unassembled WGS sequence"/>
</dbReference>
<dbReference type="RefSeq" id="WP_066940800.1">
    <property type="nucleotide sequence ID" value="NZ_BBYK01000045.1"/>
</dbReference>
<name>A0ABW6V0U6_MICFU</name>
<gene>
    <name evidence="2" type="ORF">ACFY05_08675</name>
</gene>
<evidence type="ECO:0000313" key="2">
    <source>
        <dbReference type="EMBL" id="MFF4772916.1"/>
    </source>
</evidence>
<dbReference type="InterPro" id="IPR011576">
    <property type="entry name" value="Pyridox_Oxase_N"/>
</dbReference>
<evidence type="ECO:0000259" key="1">
    <source>
        <dbReference type="Pfam" id="PF01243"/>
    </source>
</evidence>
<dbReference type="InterPro" id="IPR012349">
    <property type="entry name" value="Split_barrel_FMN-bd"/>
</dbReference>